<sequence length="170" mass="19857">SEHIKEFVKYQNEHTNLDLWLVVALIYKTDTGPFVDFQVIQRPFELKEKISKRSSTTTTGRHKFMQETCLKLEKDNPGLFTHVSKYYVSDNSIVSSMPSLNMAIHPKVQDVKLSFYHAGKLENDEMFKNMMIKHGEDNNIDPHFTKTYCNFSFDDTDKALESFKMFKEGL</sequence>
<accession>A0A382I9F0</accession>
<protein>
    <submittedName>
        <fullName evidence="1">Uncharacterized protein</fullName>
    </submittedName>
</protein>
<dbReference type="EMBL" id="UINC01066045">
    <property type="protein sequence ID" value="SVB96344.1"/>
    <property type="molecule type" value="Genomic_DNA"/>
</dbReference>
<gene>
    <name evidence="1" type="ORF">METZ01_LOCUS249198</name>
</gene>
<name>A0A382I9F0_9ZZZZ</name>
<dbReference type="AlphaFoldDB" id="A0A382I9F0"/>
<proteinExistence type="predicted"/>
<reference evidence="1" key="1">
    <citation type="submission" date="2018-05" db="EMBL/GenBank/DDBJ databases">
        <authorList>
            <person name="Lanie J.A."/>
            <person name="Ng W.-L."/>
            <person name="Kazmierczak K.M."/>
            <person name="Andrzejewski T.M."/>
            <person name="Davidsen T.M."/>
            <person name="Wayne K.J."/>
            <person name="Tettelin H."/>
            <person name="Glass J.I."/>
            <person name="Rusch D."/>
            <person name="Podicherti R."/>
            <person name="Tsui H.-C.T."/>
            <person name="Winkler M.E."/>
        </authorList>
    </citation>
    <scope>NUCLEOTIDE SEQUENCE</scope>
</reference>
<evidence type="ECO:0000313" key="1">
    <source>
        <dbReference type="EMBL" id="SVB96344.1"/>
    </source>
</evidence>
<organism evidence="1">
    <name type="scientific">marine metagenome</name>
    <dbReference type="NCBI Taxonomy" id="408172"/>
    <lineage>
        <taxon>unclassified sequences</taxon>
        <taxon>metagenomes</taxon>
        <taxon>ecological metagenomes</taxon>
    </lineage>
</organism>
<feature type="non-terminal residue" evidence="1">
    <location>
        <position position="1"/>
    </location>
</feature>